<dbReference type="SUPFAM" id="SSF81995">
    <property type="entry name" value="beta-sandwich domain of Sec23/24"/>
    <property type="match status" value="1"/>
</dbReference>
<feature type="compositionally biased region" description="Basic residues" evidence="1">
    <location>
        <begin position="150"/>
        <end position="167"/>
    </location>
</feature>
<name>E4Z3Y5_OIKDI</name>
<evidence type="ECO:0000256" key="1">
    <source>
        <dbReference type="SAM" id="MobiDB-lite"/>
    </source>
</evidence>
<reference evidence="3" key="1">
    <citation type="journal article" date="2010" name="Science">
        <title>Plasticity of animal genome architecture unmasked by rapid evolution of a pelagic tunicate.</title>
        <authorList>
            <person name="Denoeud F."/>
            <person name="Henriet S."/>
            <person name="Mungpakdee S."/>
            <person name="Aury J.M."/>
            <person name="Da Silva C."/>
            <person name="Brinkmann H."/>
            <person name="Mikhaleva J."/>
            <person name="Olsen L.C."/>
            <person name="Jubin C."/>
            <person name="Canestro C."/>
            <person name="Bouquet J.M."/>
            <person name="Danks G."/>
            <person name="Poulain J."/>
            <person name="Campsteijn C."/>
            <person name="Adamski M."/>
            <person name="Cross I."/>
            <person name="Yadetie F."/>
            <person name="Muffato M."/>
            <person name="Louis A."/>
            <person name="Butcher S."/>
            <person name="Tsagkogeorga G."/>
            <person name="Konrad A."/>
            <person name="Singh S."/>
            <person name="Jensen M.F."/>
            <person name="Cong E.H."/>
            <person name="Eikeseth-Otteraa H."/>
            <person name="Noel B."/>
            <person name="Anthouard V."/>
            <person name="Porcel B.M."/>
            <person name="Kachouri-Lafond R."/>
            <person name="Nishino A."/>
            <person name="Ugolini M."/>
            <person name="Chourrout P."/>
            <person name="Nishida H."/>
            <person name="Aasland R."/>
            <person name="Huzurbazar S."/>
            <person name="Westhof E."/>
            <person name="Delsuc F."/>
            <person name="Lehrach H."/>
            <person name="Reinhardt R."/>
            <person name="Weissenbach J."/>
            <person name="Roy S.W."/>
            <person name="Artiguenave F."/>
            <person name="Postlethwait J.H."/>
            <person name="Manak J.R."/>
            <person name="Thompson E.M."/>
            <person name="Jaillon O."/>
            <person name="Du Pasquier L."/>
            <person name="Boudinot P."/>
            <person name="Liberles D.A."/>
            <person name="Volff J.N."/>
            <person name="Philippe H."/>
            <person name="Lenhard B."/>
            <person name="Roest Crollius H."/>
            <person name="Wincker P."/>
            <person name="Chourrout D."/>
        </authorList>
    </citation>
    <scope>NUCLEOTIDE SEQUENCE [LARGE SCALE GENOMIC DNA]</scope>
</reference>
<dbReference type="InterPro" id="IPR036034">
    <property type="entry name" value="PDZ_sf"/>
</dbReference>
<dbReference type="SMART" id="SM00228">
    <property type="entry name" value="PDZ"/>
    <property type="match status" value="1"/>
</dbReference>
<dbReference type="PROSITE" id="PS50106">
    <property type="entry name" value="PDZ"/>
    <property type="match status" value="1"/>
</dbReference>
<organism evidence="3">
    <name type="scientific">Oikopleura dioica</name>
    <name type="common">Tunicate</name>
    <dbReference type="NCBI Taxonomy" id="34765"/>
    <lineage>
        <taxon>Eukaryota</taxon>
        <taxon>Metazoa</taxon>
        <taxon>Chordata</taxon>
        <taxon>Tunicata</taxon>
        <taxon>Appendicularia</taxon>
        <taxon>Copelata</taxon>
        <taxon>Oikopleuridae</taxon>
        <taxon>Oikopleura</taxon>
    </lineage>
</organism>
<dbReference type="SUPFAM" id="SSF50156">
    <property type="entry name" value="PDZ domain-like"/>
    <property type="match status" value="1"/>
</dbReference>
<feature type="region of interest" description="Disordered" evidence="1">
    <location>
        <begin position="284"/>
        <end position="356"/>
    </location>
</feature>
<feature type="domain" description="PDZ" evidence="2">
    <location>
        <begin position="203"/>
        <end position="271"/>
    </location>
</feature>
<feature type="compositionally biased region" description="Low complexity" evidence="1">
    <location>
        <begin position="292"/>
        <end position="302"/>
    </location>
</feature>
<dbReference type="AlphaFoldDB" id="E4Z3Y5"/>
<dbReference type="InterPro" id="IPR001478">
    <property type="entry name" value="PDZ"/>
</dbReference>
<proteinExistence type="predicted"/>
<dbReference type="Gene3D" id="2.30.42.10">
    <property type="match status" value="1"/>
</dbReference>
<gene>
    <name evidence="3" type="ORF">GSOID_T00026102001</name>
</gene>
<dbReference type="Proteomes" id="UP000011014">
    <property type="component" value="Unassembled WGS sequence"/>
</dbReference>
<feature type="compositionally biased region" description="Basic residues" evidence="1">
    <location>
        <begin position="130"/>
        <end position="141"/>
    </location>
</feature>
<dbReference type="Pfam" id="PF00595">
    <property type="entry name" value="PDZ"/>
    <property type="match status" value="1"/>
</dbReference>
<feature type="compositionally biased region" description="Basic and acidic residues" evidence="1">
    <location>
        <begin position="329"/>
        <end position="339"/>
    </location>
</feature>
<accession>E4Z3Y5</accession>
<protein>
    <recommendedName>
        <fullName evidence="2">PDZ domain-containing protein</fullName>
    </recommendedName>
</protein>
<feature type="compositionally biased region" description="Acidic residues" evidence="1">
    <location>
        <begin position="115"/>
        <end position="124"/>
    </location>
</feature>
<evidence type="ECO:0000313" key="3">
    <source>
        <dbReference type="EMBL" id="CBY42413.1"/>
    </source>
</evidence>
<feature type="region of interest" description="Disordered" evidence="1">
    <location>
        <begin position="105"/>
        <end position="180"/>
    </location>
</feature>
<sequence>INGISMEKAEKPQATDLLKRSKTATFKVARRVPTNMSTMMGPPMGQMPVQMQQYQTMMQNSTMSAQQTQQAMQFQQQMNEQMMMNQAQQPPAAVQTMADAINSSEGQKRLKNFEPSEESEESSSEEERKPKKNKKKQRKRSSSYSSRSSSRGRTKTSKSKKKSKARKSSSSYSRGSSVERELAQIKIRDKYAVIPVKAHEPRSVTLKKSHGQSFGMKLGTRVFVQSINPGGVAENNEVNQNDLILSVNGASTDSLTIPEVLEKIKGSDTLVLEVQQIDGGTVTLPSTVLNQSSSERGSSSKHSSSKKGSKSSKSHHRSSSRHKSRDYRRRSSSDDDYRYKYSYTHEPVVNQKSTHV</sequence>
<evidence type="ECO:0000259" key="2">
    <source>
        <dbReference type="PROSITE" id="PS50106"/>
    </source>
</evidence>
<dbReference type="EMBL" id="FN657138">
    <property type="protein sequence ID" value="CBY42413.1"/>
    <property type="molecule type" value="Genomic_DNA"/>
</dbReference>
<feature type="non-terminal residue" evidence="3">
    <location>
        <position position="1"/>
    </location>
</feature>
<feature type="compositionally biased region" description="Basic residues" evidence="1">
    <location>
        <begin position="303"/>
        <end position="328"/>
    </location>
</feature>